<proteinExistence type="predicted"/>
<feature type="domain" description="Polysaccharide pyruvyl transferase" evidence="1">
    <location>
        <begin position="28"/>
        <end position="352"/>
    </location>
</feature>
<evidence type="ECO:0000313" key="2">
    <source>
        <dbReference type="EMBL" id="KZM73155.1"/>
    </source>
</evidence>
<comment type="caution">
    <text evidence="2">The sequence shown here is derived from an EMBL/GenBank/DDBJ whole genome shotgun (WGS) entry which is preliminary data.</text>
</comment>
<dbReference type="PANTHER" id="PTHR36836:SF1">
    <property type="entry name" value="COLANIC ACID BIOSYNTHESIS PROTEIN WCAK"/>
    <property type="match status" value="1"/>
</dbReference>
<dbReference type="Pfam" id="PF04230">
    <property type="entry name" value="PS_pyruv_trans"/>
    <property type="match status" value="1"/>
</dbReference>
<keyword evidence="3" id="KW-1185">Reference proteome</keyword>
<evidence type="ECO:0000259" key="1">
    <source>
        <dbReference type="Pfam" id="PF04230"/>
    </source>
</evidence>
<evidence type="ECO:0000313" key="3">
    <source>
        <dbReference type="Proteomes" id="UP000076512"/>
    </source>
</evidence>
<dbReference type="InterPro" id="IPR007345">
    <property type="entry name" value="Polysacch_pyruvyl_Trfase"/>
</dbReference>
<gene>
    <name evidence="2" type="ORF">AWN90_31150</name>
</gene>
<protein>
    <recommendedName>
        <fullName evidence="1">Polysaccharide pyruvyl transferase domain-containing protein</fullName>
    </recommendedName>
</protein>
<organism evidence="2 3">
    <name type="scientific">Nocardia terpenica</name>
    <dbReference type="NCBI Taxonomy" id="455432"/>
    <lineage>
        <taxon>Bacteria</taxon>
        <taxon>Bacillati</taxon>
        <taxon>Actinomycetota</taxon>
        <taxon>Actinomycetes</taxon>
        <taxon>Mycobacteriales</taxon>
        <taxon>Nocardiaceae</taxon>
        <taxon>Nocardia</taxon>
    </lineage>
</organism>
<dbReference type="PANTHER" id="PTHR36836">
    <property type="entry name" value="COLANIC ACID BIOSYNTHESIS PROTEIN WCAK"/>
    <property type="match status" value="1"/>
</dbReference>
<dbReference type="STRING" id="455432.AWN90_31150"/>
<dbReference type="RefSeq" id="WP_067589944.1">
    <property type="nucleotide sequence ID" value="NZ_JABMCZ010000004.1"/>
</dbReference>
<dbReference type="EMBL" id="LWGR01000007">
    <property type="protein sequence ID" value="KZM73155.1"/>
    <property type="molecule type" value="Genomic_DNA"/>
</dbReference>
<name>A0A164M956_9NOCA</name>
<dbReference type="AlphaFoldDB" id="A0A164M956"/>
<dbReference type="Proteomes" id="UP000076512">
    <property type="component" value="Unassembled WGS sequence"/>
</dbReference>
<reference evidence="2 3" key="1">
    <citation type="submission" date="2016-04" db="EMBL/GenBank/DDBJ databases">
        <authorList>
            <person name="Evans L.H."/>
            <person name="Alamgir A."/>
            <person name="Owens N."/>
            <person name="Weber N.D."/>
            <person name="Virtaneva K."/>
            <person name="Barbian K."/>
            <person name="Babar A."/>
            <person name="Rosenke K."/>
        </authorList>
    </citation>
    <scope>NUCLEOTIDE SEQUENCE [LARGE SCALE GENOMIC DNA]</scope>
    <source>
        <strain evidence="2 3">IFM 0406</strain>
    </source>
</reference>
<accession>A0A164M956</accession>
<sequence length="428" mass="45880">MGVGMIGAEPRAREIRVLIENGEYWLRNRGDIAMMAITAERLREHWPGARIGMLTDQPRILPALVPHAEPVPAGAGGRWGSGRAPNRSLATAALRWRAVTDGPRSRARALRNALRNSGNRASELPEPPIPPAVGEAALVLAQGGGYLTDVDLYQAHRALNLLEYAQRQGIPTAMIGQGVGPIENPRLLEHAARVLPGVGFIGLREGRRGPALLAELGVAPDRVLVTGDDAVEPAYRLRRPELGADLGICVRVADYARVADAARAVLGRVVRTAAADLGAALAPLIISEYDSEDRRCTLPLLAGAARTRRPIGRGGTADQVARQVSGCRILVTSAYHLAVFALSQGIPAIGLTASRYYDDKFYGLADLFGPGLRVVHLDESNLEQTLATAIEDLWRDAPGLREPLRQSASDQIAAARTGLDRVFGLVER</sequence>